<keyword evidence="4" id="KW-1185">Reference proteome</keyword>
<gene>
    <name evidence="3" type="ORF">ACFSYS_05245</name>
</gene>
<dbReference type="InterPro" id="IPR040756">
    <property type="entry name" value="Peptidase_M61_N"/>
</dbReference>
<evidence type="ECO:0000313" key="3">
    <source>
        <dbReference type="EMBL" id="MFD2832685.1"/>
    </source>
</evidence>
<dbReference type="Gene3D" id="1.10.390.10">
    <property type="entry name" value="Neutral Protease Domain 2"/>
    <property type="match status" value="1"/>
</dbReference>
<dbReference type="InterPro" id="IPR007963">
    <property type="entry name" value="Peptidase_M61_catalytic"/>
</dbReference>
<accession>A0ABW5X0W7</accession>
<feature type="domain" description="Peptidase M61 N-terminal" evidence="2">
    <location>
        <begin position="32"/>
        <end position="211"/>
    </location>
</feature>
<dbReference type="Gene3D" id="2.60.40.3650">
    <property type="match status" value="1"/>
</dbReference>
<evidence type="ECO:0000259" key="2">
    <source>
        <dbReference type="Pfam" id="PF17899"/>
    </source>
</evidence>
<dbReference type="InterPro" id="IPR027268">
    <property type="entry name" value="Peptidase_M4/M1_CTD_sf"/>
</dbReference>
<name>A0ABW5X0W7_9FLAO</name>
<dbReference type="Pfam" id="PF05299">
    <property type="entry name" value="Peptidase_M61"/>
    <property type="match status" value="1"/>
</dbReference>
<organism evidence="3 4">
    <name type="scientific">Christiangramia antarctica</name>
    <dbReference type="NCBI Taxonomy" id="2058158"/>
    <lineage>
        <taxon>Bacteria</taxon>
        <taxon>Pseudomonadati</taxon>
        <taxon>Bacteroidota</taxon>
        <taxon>Flavobacteriia</taxon>
        <taxon>Flavobacteriales</taxon>
        <taxon>Flavobacteriaceae</taxon>
        <taxon>Christiangramia</taxon>
    </lineage>
</organism>
<reference evidence="4" key="1">
    <citation type="journal article" date="2019" name="Int. J. Syst. Evol. Microbiol.">
        <title>The Global Catalogue of Microorganisms (GCM) 10K type strain sequencing project: providing services to taxonomists for standard genome sequencing and annotation.</title>
        <authorList>
            <consortium name="The Broad Institute Genomics Platform"/>
            <consortium name="The Broad Institute Genome Sequencing Center for Infectious Disease"/>
            <person name="Wu L."/>
            <person name="Ma J."/>
        </authorList>
    </citation>
    <scope>NUCLEOTIDE SEQUENCE [LARGE SCALE GENOMIC DNA]</scope>
    <source>
        <strain evidence="4">KCTC 52925</strain>
    </source>
</reference>
<dbReference type="SUPFAM" id="SSF50156">
    <property type="entry name" value="PDZ domain-like"/>
    <property type="match status" value="1"/>
</dbReference>
<dbReference type="SUPFAM" id="SSF55486">
    <property type="entry name" value="Metalloproteases ('zincins'), catalytic domain"/>
    <property type="match status" value="1"/>
</dbReference>
<sequence>MKKIIVGFAAITSLFACKTQNIVQPEQPVVASINLIDVQDDKVWVTVDPDKFTTETTTFYIPKTVPGTYSTDNYGRFSEGFKALDYKGKELPAVKVDDNSWTIANADKLDKVMYMVNDTFDWEEEGNVYSMAGTNITAGKNFLLNLHGFVGYFKDMTEKEYRLEIQRPADLIPGTSLTVSQTMNNETGTSKTDIYNLKRYFEVTDNPIMYAAPDTTSFMVQDMQVLIDVYSPNKKFSAEGLKPAMEKMIRAQKKFLGNINSTNKYAILIYLAATPGQNDAGNFGALEHHTSTVVVMPETMEQAAMEKSLTDIVSHEFFHIITPLSVHSNEIHYFDYNDPQMSQHLWMYEGVTEYFANLFQVNQGLISNQEFYNRMIEKINIAKNFDDTVPFTLMSKNILTDEYKDSYYNVYQKGALIGMALDIRLRELSGGKKGILDLMKKLSAKYGKNKPFEDDQLISDIVALTYPEIQDFFDSYVTGQTPIPYYEFFAKAGLEEAQVMSEVGYFLKGQTPYITANKETSQIVFRDDIKLNTFLSELGVEGGDTLKSVNGTEYTIQNVYPLIQSSMEWKEGDTIKMTLIRNGEEVVLEGKTITPMDKDLKVIEKKNVDSDQMEIRNAWLKG</sequence>
<proteinExistence type="predicted"/>
<dbReference type="Proteomes" id="UP001597438">
    <property type="component" value="Unassembled WGS sequence"/>
</dbReference>
<dbReference type="EMBL" id="JBHUOJ010000009">
    <property type="protein sequence ID" value="MFD2832685.1"/>
    <property type="molecule type" value="Genomic_DNA"/>
</dbReference>
<comment type="caution">
    <text evidence="3">The sequence shown here is derived from an EMBL/GenBank/DDBJ whole genome shotgun (WGS) entry which is preliminary data.</text>
</comment>
<dbReference type="InterPro" id="IPR036034">
    <property type="entry name" value="PDZ_sf"/>
</dbReference>
<evidence type="ECO:0000313" key="4">
    <source>
        <dbReference type="Proteomes" id="UP001597438"/>
    </source>
</evidence>
<dbReference type="Pfam" id="PF17899">
    <property type="entry name" value="Peptidase_M61_N"/>
    <property type="match status" value="1"/>
</dbReference>
<protein>
    <submittedName>
        <fullName evidence="3">Peptidase M61</fullName>
    </submittedName>
</protein>
<dbReference type="PROSITE" id="PS51257">
    <property type="entry name" value="PROKAR_LIPOPROTEIN"/>
    <property type="match status" value="1"/>
</dbReference>
<evidence type="ECO:0000259" key="1">
    <source>
        <dbReference type="Pfam" id="PF05299"/>
    </source>
</evidence>
<dbReference type="RefSeq" id="WP_251742033.1">
    <property type="nucleotide sequence ID" value="NZ_JBHUOJ010000009.1"/>
</dbReference>
<feature type="domain" description="Peptidase M61 catalytic" evidence="1">
    <location>
        <begin position="310"/>
        <end position="417"/>
    </location>
</feature>